<keyword evidence="1" id="KW-0732">Signal</keyword>
<evidence type="ECO:0000256" key="1">
    <source>
        <dbReference type="SAM" id="SignalP"/>
    </source>
</evidence>
<feature type="signal peptide" evidence="1">
    <location>
        <begin position="1"/>
        <end position="22"/>
    </location>
</feature>
<keyword evidence="4" id="KW-1185">Reference proteome</keyword>
<dbReference type="EMBL" id="AHON02000063">
    <property type="protein sequence ID" value="EKO32829.1"/>
    <property type="molecule type" value="Genomic_DNA"/>
</dbReference>
<proteinExistence type="predicted"/>
<name>A0A0E2BBV8_9LEPT</name>
<gene>
    <name evidence="3" type="ORF">LEP1GSC179_2990</name>
</gene>
<dbReference type="AlphaFoldDB" id="A0A0E2BBV8"/>
<accession>A0A0E2BBV8</accession>
<feature type="chain" id="PRO_5002392668" description="7(1) septoil knot domain-containing protein" evidence="1">
    <location>
        <begin position="23"/>
        <end position="104"/>
    </location>
</feature>
<dbReference type="RefSeq" id="WP_004465610.1">
    <property type="nucleotide sequence ID" value="NZ_AHON02000063.1"/>
</dbReference>
<evidence type="ECO:0000313" key="4">
    <source>
        <dbReference type="Proteomes" id="UP000006329"/>
    </source>
</evidence>
<evidence type="ECO:0000259" key="2">
    <source>
        <dbReference type="Pfam" id="PF19647"/>
    </source>
</evidence>
<sequence>MKRWFLILLLIPVLLFSESSVSNDCTYKGRKLYGRILLVSSNPDLRVRSVNSIPDLRVQTVTTVPSRCGEWQMVTSNPDLRVQIDPSFGEFTIQFVESFPGVGP</sequence>
<dbReference type="Pfam" id="PF19647">
    <property type="entry name" value="Septknot"/>
    <property type="match status" value="1"/>
</dbReference>
<evidence type="ECO:0000313" key="3">
    <source>
        <dbReference type="EMBL" id="EKO32829.1"/>
    </source>
</evidence>
<comment type="caution">
    <text evidence="3">The sequence shown here is derived from an EMBL/GenBank/DDBJ whole genome shotgun (WGS) entry which is preliminary data.</text>
</comment>
<organism evidence="3 4">
    <name type="scientific">Leptospira santarosai str. MOR084</name>
    <dbReference type="NCBI Taxonomy" id="1049984"/>
    <lineage>
        <taxon>Bacteria</taxon>
        <taxon>Pseudomonadati</taxon>
        <taxon>Spirochaetota</taxon>
        <taxon>Spirochaetia</taxon>
        <taxon>Leptospirales</taxon>
        <taxon>Leptospiraceae</taxon>
        <taxon>Leptospira</taxon>
    </lineage>
</organism>
<reference evidence="3" key="1">
    <citation type="submission" date="2012-10" db="EMBL/GenBank/DDBJ databases">
        <authorList>
            <person name="Harkins D.M."/>
            <person name="Durkin A.S."/>
            <person name="Brinkac L.M."/>
            <person name="Haft D.H."/>
            <person name="Selengut J.D."/>
            <person name="Sanka R."/>
            <person name="DePew J."/>
            <person name="Purushe J."/>
            <person name="Matthias M.A."/>
            <person name="Vinetz J.M."/>
            <person name="Sutton G.G."/>
            <person name="Nierman W.C."/>
            <person name="Fouts D.E."/>
        </authorList>
    </citation>
    <scope>NUCLEOTIDE SEQUENCE [LARGE SCALE GENOMIC DNA]</scope>
    <source>
        <strain evidence="3">MOR084</strain>
    </source>
</reference>
<dbReference type="Proteomes" id="UP000006329">
    <property type="component" value="Unassembled WGS sequence"/>
</dbReference>
<dbReference type="InterPro" id="IPR046148">
    <property type="entry name" value="Septknot"/>
</dbReference>
<feature type="domain" description="7(1) septoil knot" evidence="2">
    <location>
        <begin position="30"/>
        <end position="102"/>
    </location>
</feature>
<protein>
    <recommendedName>
        <fullName evidence="2">7(1) septoil knot domain-containing protein</fullName>
    </recommendedName>
</protein>